<comment type="caution">
    <text evidence="1">The sequence shown here is derived from an EMBL/GenBank/DDBJ whole genome shotgun (WGS) entry which is preliminary data.</text>
</comment>
<protein>
    <recommendedName>
        <fullName evidence="3">Lipoprotein</fullName>
    </recommendedName>
</protein>
<gene>
    <name evidence="1" type="ORF">EII40_07840</name>
</gene>
<reference evidence="1 2" key="1">
    <citation type="submission" date="2018-11" db="EMBL/GenBank/DDBJ databases">
        <title>Genomes From Bacteria Associated with the Canine Oral Cavity: a Test Case for Automated Genome-Based Taxonomic Assignment.</title>
        <authorList>
            <person name="Coil D.A."/>
            <person name="Jospin G."/>
            <person name="Darling A.E."/>
            <person name="Wallis C."/>
            <person name="Davis I.J."/>
            <person name="Harris S."/>
            <person name="Eisen J.A."/>
            <person name="Holcombe L.J."/>
            <person name="O'Flynn C."/>
        </authorList>
    </citation>
    <scope>NUCLEOTIDE SEQUENCE [LARGE SCALE GENOMIC DNA]</scope>
    <source>
        <strain evidence="1 2">OH2617_COT-023</strain>
    </source>
</reference>
<organism evidence="1 2">
    <name type="scientific">Tannerella forsythia</name>
    <name type="common">Bacteroides forsythus</name>
    <dbReference type="NCBI Taxonomy" id="28112"/>
    <lineage>
        <taxon>Bacteria</taxon>
        <taxon>Pseudomonadati</taxon>
        <taxon>Bacteroidota</taxon>
        <taxon>Bacteroidia</taxon>
        <taxon>Bacteroidales</taxon>
        <taxon>Tannerellaceae</taxon>
        <taxon>Tannerella</taxon>
    </lineage>
</organism>
<sequence length="303" mass="35222">MKTMMYLLAGVFLWTSCKNMTSSGQSGENIENIVNQEATLIDSLEKKRIASDNELERIGLHRQITDLKFKHATEDEKGSLFNDFTTFVYVELENLNEKESDYLEHYYEYRMNENGDQIEPHDSVKQKEKRYTEVGLEFKEMGEGIVSIAPSAALFESYLKQLPIYYQEYWQLLRDAENVVADAGLIVTWRELGDLIVRYEAYAKTYPDHIGFFKVLAEDYQFLQSAYITGTDNTPIADDTGILDPDLKTEWMRFSKAFPDSPTTSLIKIALVEKNYKDRYAIYQKINNAQLQSNDPLMREYNK</sequence>
<evidence type="ECO:0008006" key="3">
    <source>
        <dbReference type="Google" id="ProtNLM"/>
    </source>
</evidence>
<dbReference type="OrthoDB" id="8605367at2"/>
<dbReference type="Proteomes" id="UP000278609">
    <property type="component" value="Unassembled WGS sequence"/>
</dbReference>
<evidence type="ECO:0000313" key="2">
    <source>
        <dbReference type="Proteomes" id="UP000278609"/>
    </source>
</evidence>
<dbReference type="AlphaFoldDB" id="A0A3P1XQX2"/>
<evidence type="ECO:0000313" key="1">
    <source>
        <dbReference type="EMBL" id="RRD60308.1"/>
    </source>
</evidence>
<dbReference type="PROSITE" id="PS51257">
    <property type="entry name" value="PROKAR_LIPOPROTEIN"/>
    <property type="match status" value="1"/>
</dbReference>
<proteinExistence type="predicted"/>
<accession>A0A3P1XQX2</accession>
<name>A0A3P1XQX2_TANFO</name>
<dbReference type="RefSeq" id="WP_124751710.1">
    <property type="nucleotide sequence ID" value="NZ_RQYS01000029.1"/>
</dbReference>
<dbReference type="EMBL" id="RQYS01000029">
    <property type="protein sequence ID" value="RRD60308.1"/>
    <property type="molecule type" value="Genomic_DNA"/>
</dbReference>